<evidence type="ECO:0000313" key="1">
    <source>
        <dbReference type="EMBL" id="GKV16327.1"/>
    </source>
</evidence>
<dbReference type="EMBL" id="BPVZ01000045">
    <property type="protein sequence ID" value="GKV16327.1"/>
    <property type="molecule type" value="Genomic_DNA"/>
</dbReference>
<protein>
    <submittedName>
        <fullName evidence="1">Uncharacterized protein</fullName>
    </submittedName>
</protein>
<organism evidence="1 2">
    <name type="scientific">Rubroshorea leprosula</name>
    <dbReference type="NCBI Taxonomy" id="152421"/>
    <lineage>
        <taxon>Eukaryota</taxon>
        <taxon>Viridiplantae</taxon>
        <taxon>Streptophyta</taxon>
        <taxon>Embryophyta</taxon>
        <taxon>Tracheophyta</taxon>
        <taxon>Spermatophyta</taxon>
        <taxon>Magnoliopsida</taxon>
        <taxon>eudicotyledons</taxon>
        <taxon>Gunneridae</taxon>
        <taxon>Pentapetalae</taxon>
        <taxon>rosids</taxon>
        <taxon>malvids</taxon>
        <taxon>Malvales</taxon>
        <taxon>Dipterocarpaceae</taxon>
        <taxon>Rubroshorea</taxon>
    </lineage>
</organism>
<dbReference type="AlphaFoldDB" id="A0AAV5JY71"/>
<dbReference type="Proteomes" id="UP001054252">
    <property type="component" value="Unassembled WGS sequence"/>
</dbReference>
<reference evidence="1 2" key="1">
    <citation type="journal article" date="2021" name="Commun. Biol.">
        <title>The genome of Shorea leprosula (Dipterocarpaceae) highlights the ecological relevance of drought in aseasonal tropical rainforests.</title>
        <authorList>
            <person name="Ng K.K.S."/>
            <person name="Kobayashi M.J."/>
            <person name="Fawcett J.A."/>
            <person name="Hatakeyama M."/>
            <person name="Paape T."/>
            <person name="Ng C.H."/>
            <person name="Ang C.C."/>
            <person name="Tnah L.H."/>
            <person name="Lee C.T."/>
            <person name="Nishiyama T."/>
            <person name="Sese J."/>
            <person name="O'Brien M.J."/>
            <person name="Copetti D."/>
            <person name="Mohd Noor M.I."/>
            <person name="Ong R.C."/>
            <person name="Putra M."/>
            <person name="Sireger I.Z."/>
            <person name="Indrioko S."/>
            <person name="Kosugi Y."/>
            <person name="Izuno A."/>
            <person name="Isagi Y."/>
            <person name="Lee S.L."/>
            <person name="Shimizu K.K."/>
        </authorList>
    </citation>
    <scope>NUCLEOTIDE SEQUENCE [LARGE SCALE GENOMIC DNA]</scope>
    <source>
        <strain evidence="1">214</strain>
    </source>
</reference>
<sequence>MTKPSIKDLMVALGGKLSLTAEEDVGLDLDTDKQNNQLIGMAKWCLVNMLLTRSRYNLEALKNTLASVLVEGPWHFVNHTMVLKEAHGAETGLPIGVGISRLIDVNARDRDT</sequence>
<gene>
    <name evidence="1" type="ORF">SLEP1_g26985</name>
</gene>
<name>A0AAV5JY71_9ROSI</name>
<proteinExistence type="predicted"/>
<evidence type="ECO:0000313" key="2">
    <source>
        <dbReference type="Proteomes" id="UP001054252"/>
    </source>
</evidence>
<comment type="caution">
    <text evidence="1">The sequence shown here is derived from an EMBL/GenBank/DDBJ whole genome shotgun (WGS) entry which is preliminary data.</text>
</comment>
<keyword evidence="2" id="KW-1185">Reference proteome</keyword>
<accession>A0AAV5JY71</accession>